<dbReference type="AlphaFoldDB" id="A0A6J4Q4P1"/>
<name>A0A6J4Q4P1_9ACTN</name>
<gene>
    <name evidence="1" type="ORF">AVDCRST_MAG80-729</name>
</gene>
<evidence type="ECO:0000313" key="1">
    <source>
        <dbReference type="EMBL" id="CAA9433272.1"/>
    </source>
</evidence>
<organism evidence="1">
    <name type="scientific">uncultured Rubrobacteraceae bacterium</name>
    <dbReference type="NCBI Taxonomy" id="349277"/>
    <lineage>
        <taxon>Bacteria</taxon>
        <taxon>Bacillati</taxon>
        <taxon>Actinomycetota</taxon>
        <taxon>Rubrobacteria</taxon>
        <taxon>Rubrobacterales</taxon>
        <taxon>Rubrobacteraceae</taxon>
        <taxon>environmental samples</taxon>
    </lineage>
</organism>
<sequence>MAAHNTPRHAPTNTALNPVEVRLAGGMLALNRFLMTLQNKRMPVASFTVGRDGEDGMRATILLDCPPESARRYATLLTSLEDVEEIEAAEETMEIALLKVRGEAWKESAAQAGIGVHEDGETVVASGAPLMLEAWLAGMQDELEDVVRLGPMVRPGDGGD</sequence>
<proteinExistence type="predicted"/>
<accession>A0A6J4Q4P1</accession>
<dbReference type="EMBL" id="CADCVC010000061">
    <property type="protein sequence ID" value="CAA9433272.1"/>
    <property type="molecule type" value="Genomic_DNA"/>
</dbReference>
<reference evidence="1" key="1">
    <citation type="submission" date="2020-02" db="EMBL/GenBank/DDBJ databases">
        <authorList>
            <person name="Meier V. D."/>
        </authorList>
    </citation>
    <scope>NUCLEOTIDE SEQUENCE</scope>
    <source>
        <strain evidence="1">AVDCRST_MAG80</strain>
    </source>
</reference>
<protein>
    <submittedName>
        <fullName evidence="1">Uncharacterized protein</fullName>
    </submittedName>
</protein>